<accession>A0A642VBI4</accession>
<dbReference type="EMBL" id="SWFS01000052">
    <property type="protein sequence ID" value="KAA8917248.1"/>
    <property type="molecule type" value="Genomic_DNA"/>
</dbReference>
<name>A0A642VBI4_9ASCO</name>
<organism evidence="1 2">
    <name type="scientific">Trichomonascus ciferrii</name>
    <dbReference type="NCBI Taxonomy" id="44093"/>
    <lineage>
        <taxon>Eukaryota</taxon>
        <taxon>Fungi</taxon>
        <taxon>Dikarya</taxon>
        <taxon>Ascomycota</taxon>
        <taxon>Saccharomycotina</taxon>
        <taxon>Dipodascomycetes</taxon>
        <taxon>Dipodascales</taxon>
        <taxon>Trichomonascaceae</taxon>
        <taxon>Trichomonascus</taxon>
        <taxon>Trichomonascus ciferrii complex</taxon>
    </lineage>
</organism>
<evidence type="ECO:0000313" key="2">
    <source>
        <dbReference type="Proteomes" id="UP000761534"/>
    </source>
</evidence>
<reference evidence="1" key="1">
    <citation type="journal article" date="2019" name="G3 (Bethesda)">
        <title>Genome Assemblies of Two Rare Opportunistic Yeast Pathogens: Diutina rugosa (syn. Candida rugosa) and Trichomonascus ciferrii (syn. Candida ciferrii).</title>
        <authorList>
            <person name="Mixao V."/>
            <person name="Saus E."/>
            <person name="Hansen A.P."/>
            <person name="Lass-Florl C."/>
            <person name="Gabaldon T."/>
        </authorList>
    </citation>
    <scope>NUCLEOTIDE SEQUENCE</scope>
    <source>
        <strain evidence="1">CBS 4856</strain>
    </source>
</reference>
<proteinExistence type="predicted"/>
<dbReference type="VEuPathDB" id="FungiDB:TRICI_000586"/>
<comment type="caution">
    <text evidence="1">The sequence shown here is derived from an EMBL/GenBank/DDBJ whole genome shotgun (WGS) entry which is preliminary data.</text>
</comment>
<evidence type="ECO:0000313" key="1">
    <source>
        <dbReference type="EMBL" id="KAA8917248.1"/>
    </source>
</evidence>
<dbReference type="Proteomes" id="UP000761534">
    <property type="component" value="Unassembled WGS sequence"/>
</dbReference>
<gene>
    <name evidence="1" type="ORF">TRICI_000586</name>
</gene>
<protein>
    <submittedName>
        <fullName evidence="1">Uncharacterized protein</fullName>
    </submittedName>
</protein>
<sequence>MHRLTPAKAMSSRLGFLPWINLIGFGRIRDSVKDLMSHYMEVGKDENHSSRYNCFYCYFADSKTCELAVESVATGRVHGLEQLNLDGCTDSVVPMGHLNKGPVWLTFTPFKET</sequence>
<dbReference type="AlphaFoldDB" id="A0A642VBI4"/>
<keyword evidence="2" id="KW-1185">Reference proteome</keyword>